<dbReference type="PANTHER" id="PTHR46797">
    <property type="entry name" value="HTH-TYPE TRANSCRIPTIONAL REGULATOR"/>
    <property type="match status" value="1"/>
</dbReference>
<dbReference type="SUPFAM" id="SSF47413">
    <property type="entry name" value="lambda repressor-like DNA-binding domains"/>
    <property type="match status" value="1"/>
</dbReference>
<feature type="domain" description="HTH cro/C1-type" evidence="2">
    <location>
        <begin position="1"/>
        <end position="55"/>
    </location>
</feature>
<dbReference type="Proteomes" id="UP001379235">
    <property type="component" value="Unassembled WGS sequence"/>
</dbReference>
<dbReference type="Gene3D" id="1.10.260.40">
    <property type="entry name" value="lambda repressor-like DNA-binding domains"/>
    <property type="match status" value="1"/>
</dbReference>
<comment type="caution">
    <text evidence="3">The sequence shown here is derived from an EMBL/GenBank/DDBJ whole genome shotgun (WGS) entry which is preliminary data.</text>
</comment>
<keyword evidence="1" id="KW-0238">DNA-binding</keyword>
<reference evidence="3 4" key="1">
    <citation type="submission" date="2024-03" db="EMBL/GenBank/DDBJ databases">
        <authorList>
            <person name="Jo J.-H."/>
        </authorList>
    </citation>
    <scope>NUCLEOTIDE SEQUENCE [LARGE SCALE GENOMIC DNA]</scope>
    <source>
        <strain evidence="3 4">AS3R-12</strain>
    </source>
</reference>
<accession>A0ABU8S947</accession>
<organism evidence="3 4">
    <name type="scientific">Novosphingobium aquae</name>
    <dbReference type="NCBI Taxonomy" id="3133435"/>
    <lineage>
        <taxon>Bacteria</taxon>
        <taxon>Pseudomonadati</taxon>
        <taxon>Pseudomonadota</taxon>
        <taxon>Alphaproteobacteria</taxon>
        <taxon>Sphingomonadales</taxon>
        <taxon>Sphingomonadaceae</taxon>
        <taxon>Novosphingobium</taxon>
    </lineage>
</organism>
<dbReference type="RefSeq" id="WP_339967142.1">
    <property type="nucleotide sequence ID" value="NZ_JBBHJY010000005.1"/>
</dbReference>
<name>A0ABU8S947_9SPHN</name>
<dbReference type="InterPro" id="IPR010982">
    <property type="entry name" value="Lambda_DNA-bd_dom_sf"/>
</dbReference>
<evidence type="ECO:0000259" key="2">
    <source>
        <dbReference type="PROSITE" id="PS50943"/>
    </source>
</evidence>
<dbReference type="CDD" id="cd00093">
    <property type="entry name" value="HTH_XRE"/>
    <property type="match status" value="1"/>
</dbReference>
<evidence type="ECO:0000256" key="1">
    <source>
        <dbReference type="ARBA" id="ARBA00023125"/>
    </source>
</evidence>
<evidence type="ECO:0000313" key="3">
    <source>
        <dbReference type="EMBL" id="MEJ6010472.1"/>
    </source>
</evidence>
<evidence type="ECO:0000313" key="4">
    <source>
        <dbReference type="Proteomes" id="UP001379235"/>
    </source>
</evidence>
<protein>
    <submittedName>
        <fullName evidence="3">Helix-turn-helix transcriptional regulator</fullName>
    </submittedName>
</protein>
<keyword evidence="4" id="KW-1185">Reference proteome</keyword>
<sequence length="71" mass="7647">MRRLRAELGITQEDFATDSGFDRGYISGVERGVRNPSALVLARIAGALQVDPADLLDSAKAAAFARASRRQ</sequence>
<dbReference type="Pfam" id="PF01381">
    <property type="entry name" value="HTH_3"/>
    <property type="match status" value="1"/>
</dbReference>
<dbReference type="SMART" id="SM00530">
    <property type="entry name" value="HTH_XRE"/>
    <property type="match status" value="1"/>
</dbReference>
<dbReference type="PROSITE" id="PS50943">
    <property type="entry name" value="HTH_CROC1"/>
    <property type="match status" value="1"/>
</dbReference>
<proteinExistence type="predicted"/>
<dbReference type="InterPro" id="IPR050807">
    <property type="entry name" value="TransReg_Diox_bact_type"/>
</dbReference>
<dbReference type="PANTHER" id="PTHR46797:SF1">
    <property type="entry name" value="METHYLPHOSPHONATE SYNTHASE"/>
    <property type="match status" value="1"/>
</dbReference>
<gene>
    <name evidence="3" type="ORF">WG900_11140</name>
</gene>
<dbReference type="EMBL" id="JBBHJY010000005">
    <property type="protein sequence ID" value="MEJ6010472.1"/>
    <property type="molecule type" value="Genomic_DNA"/>
</dbReference>
<dbReference type="InterPro" id="IPR001387">
    <property type="entry name" value="Cro/C1-type_HTH"/>
</dbReference>